<organism evidence="7 8">
    <name type="scientific">Aliiglaciecola litoralis</name>
    <dbReference type="NCBI Taxonomy" id="582857"/>
    <lineage>
        <taxon>Bacteria</taxon>
        <taxon>Pseudomonadati</taxon>
        <taxon>Pseudomonadota</taxon>
        <taxon>Gammaproteobacteria</taxon>
        <taxon>Alteromonadales</taxon>
        <taxon>Alteromonadaceae</taxon>
        <taxon>Aliiglaciecola</taxon>
    </lineage>
</organism>
<evidence type="ECO:0000313" key="7">
    <source>
        <dbReference type="EMBL" id="GAA0855578.1"/>
    </source>
</evidence>
<sequence>MDRRQILKAMLATSVLLPSSLVSAKPQKFDAIVVGAGVFGMWSAWYLNQAGLSVAIIDQASPGHSASSSGGESRVTRTGYGDVELYAEWSYRSLVAWKELSEQSKLPLFHPIGMVLVHQADDKYAKDGKKVLNKLGIPFESIDTKGMRDRYPVMKIKDGELGMLEPHAGGLMARRGVQTLAIKANQAGVHFFQSKISPISANSGTNGRLTEVECIQGSRVQSIQSENFIFACGPWLDRVCPEAMAKKLFVTRQEILYFQANRELTGNLPSWATLPYYGLPDIEGRGFKVANDTHGELVNPNSLNRNISAETIAQTRAFLAERFPSIANQPLLESRVCQYENSANGDFVIDLHPGLNNAYVVGGGSGHGFKHGPAVGQYVTDRVLQRGTLIKRFSLESKATVQHRQVV</sequence>
<dbReference type="SUPFAM" id="SSF54373">
    <property type="entry name" value="FAD-linked reductases, C-terminal domain"/>
    <property type="match status" value="1"/>
</dbReference>
<dbReference type="PANTHER" id="PTHR10961:SF46">
    <property type="entry name" value="PEROXISOMAL SARCOSINE OXIDASE"/>
    <property type="match status" value="1"/>
</dbReference>
<keyword evidence="3" id="KW-0274">FAD</keyword>
<dbReference type="Pfam" id="PF01266">
    <property type="entry name" value="DAO"/>
    <property type="match status" value="1"/>
</dbReference>
<dbReference type="InterPro" id="IPR045170">
    <property type="entry name" value="MTOX"/>
</dbReference>
<dbReference type="EMBL" id="BAAAFD010000003">
    <property type="protein sequence ID" value="GAA0855578.1"/>
    <property type="molecule type" value="Genomic_DNA"/>
</dbReference>
<dbReference type="SUPFAM" id="SSF51905">
    <property type="entry name" value="FAD/NAD(P)-binding domain"/>
    <property type="match status" value="1"/>
</dbReference>
<feature type="domain" description="FAD dependent oxidoreductase" evidence="6">
    <location>
        <begin position="30"/>
        <end position="382"/>
    </location>
</feature>
<reference evidence="7 8" key="1">
    <citation type="journal article" date="2019" name="Int. J. Syst. Evol. Microbiol.">
        <title>The Global Catalogue of Microorganisms (GCM) 10K type strain sequencing project: providing services to taxonomists for standard genome sequencing and annotation.</title>
        <authorList>
            <consortium name="The Broad Institute Genomics Platform"/>
            <consortium name="The Broad Institute Genome Sequencing Center for Infectious Disease"/>
            <person name="Wu L."/>
            <person name="Ma J."/>
        </authorList>
    </citation>
    <scope>NUCLEOTIDE SEQUENCE [LARGE SCALE GENOMIC DNA]</scope>
    <source>
        <strain evidence="7 8">JCM 15896</strain>
    </source>
</reference>
<dbReference type="InterPro" id="IPR006076">
    <property type="entry name" value="FAD-dep_OxRdtase"/>
</dbReference>
<evidence type="ECO:0000256" key="5">
    <source>
        <dbReference type="SAM" id="SignalP"/>
    </source>
</evidence>
<evidence type="ECO:0000259" key="6">
    <source>
        <dbReference type="Pfam" id="PF01266"/>
    </source>
</evidence>
<dbReference type="RefSeq" id="WP_343858224.1">
    <property type="nucleotide sequence ID" value="NZ_BAAAFD010000003.1"/>
</dbReference>
<name>A0ABN1LG49_9ALTE</name>
<evidence type="ECO:0000256" key="3">
    <source>
        <dbReference type="ARBA" id="ARBA00022827"/>
    </source>
</evidence>
<evidence type="ECO:0000256" key="1">
    <source>
        <dbReference type="ARBA" id="ARBA00001974"/>
    </source>
</evidence>
<feature type="chain" id="PRO_5046064889" evidence="5">
    <location>
        <begin position="25"/>
        <end position="407"/>
    </location>
</feature>
<dbReference type="PANTHER" id="PTHR10961">
    <property type="entry name" value="PEROXISOMAL SARCOSINE OXIDASE"/>
    <property type="match status" value="1"/>
</dbReference>
<evidence type="ECO:0000313" key="8">
    <source>
        <dbReference type="Proteomes" id="UP001500359"/>
    </source>
</evidence>
<evidence type="ECO:0000256" key="4">
    <source>
        <dbReference type="ARBA" id="ARBA00023002"/>
    </source>
</evidence>
<accession>A0ABN1LG49</accession>
<keyword evidence="4" id="KW-0560">Oxidoreductase</keyword>
<dbReference type="Gene3D" id="3.30.9.10">
    <property type="entry name" value="D-Amino Acid Oxidase, subunit A, domain 2"/>
    <property type="match status" value="1"/>
</dbReference>
<comment type="caution">
    <text evidence="7">The sequence shown here is derived from an EMBL/GenBank/DDBJ whole genome shotgun (WGS) entry which is preliminary data.</text>
</comment>
<comment type="cofactor">
    <cofactor evidence="1">
        <name>FAD</name>
        <dbReference type="ChEBI" id="CHEBI:57692"/>
    </cofactor>
</comment>
<dbReference type="Gene3D" id="3.50.50.60">
    <property type="entry name" value="FAD/NAD(P)-binding domain"/>
    <property type="match status" value="1"/>
</dbReference>
<keyword evidence="5" id="KW-0732">Signal</keyword>
<feature type="signal peptide" evidence="5">
    <location>
        <begin position="1"/>
        <end position="24"/>
    </location>
</feature>
<dbReference type="InterPro" id="IPR036188">
    <property type="entry name" value="FAD/NAD-bd_sf"/>
</dbReference>
<protein>
    <submittedName>
        <fullName evidence="7">N-methyl-L-tryptophan oxidase</fullName>
    </submittedName>
</protein>
<gene>
    <name evidence="7" type="primary">solA</name>
    <name evidence="7" type="ORF">GCM10009114_14740</name>
</gene>
<proteinExistence type="predicted"/>
<keyword evidence="8" id="KW-1185">Reference proteome</keyword>
<keyword evidence="2" id="KW-0285">Flavoprotein</keyword>
<dbReference type="Proteomes" id="UP001500359">
    <property type="component" value="Unassembled WGS sequence"/>
</dbReference>
<evidence type="ECO:0000256" key="2">
    <source>
        <dbReference type="ARBA" id="ARBA00022630"/>
    </source>
</evidence>